<dbReference type="GO" id="GO:0006269">
    <property type="term" value="P:DNA replication, synthesis of primer"/>
    <property type="evidence" value="ECO:0007669"/>
    <property type="project" value="UniProtKB-KW"/>
</dbReference>
<organism evidence="10 11">
    <name type="scientific">Strigomonas culicis</name>
    <dbReference type="NCBI Taxonomy" id="28005"/>
    <lineage>
        <taxon>Eukaryota</taxon>
        <taxon>Discoba</taxon>
        <taxon>Euglenozoa</taxon>
        <taxon>Kinetoplastea</taxon>
        <taxon>Metakinetoplastina</taxon>
        <taxon>Trypanosomatida</taxon>
        <taxon>Trypanosomatidae</taxon>
        <taxon>Strigomonadinae</taxon>
        <taxon>Strigomonas</taxon>
    </lineage>
</organism>
<dbReference type="InterPro" id="IPR007238">
    <property type="entry name" value="DNA_primase_lsu_euk/arc"/>
</dbReference>
<dbReference type="GO" id="GO:0005658">
    <property type="term" value="C:alpha DNA polymerase:primase complex"/>
    <property type="evidence" value="ECO:0007669"/>
    <property type="project" value="TreeGrafter"/>
</dbReference>
<comment type="caution">
    <text evidence="10">The sequence shown here is derived from an EMBL/GenBank/DDBJ whole genome shotgun (WGS) entry which is preliminary data.</text>
</comment>
<dbReference type="Pfam" id="PF04104">
    <property type="entry name" value="DNA_primase_lrg"/>
    <property type="match status" value="1"/>
</dbReference>
<evidence type="ECO:0000256" key="3">
    <source>
        <dbReference type="ARBA" id="ARBA00022515"/>
    </source>
</evidence>
<sequence length="348" mass="38672">MDYCKVRSGEADAARAQTFYAVPMALATRLVKRRDVLCCRGRAILHRAQVQDVFIVVFRNALSKGLHEAYLARLKQQNLEDEGERRTVVNMLDTFLEQFIADPSDNLKEGVAGSVGPGDVQGLAQVHFPLCMRMIDSHLRREGHLKHHGRFTYGLFLKAIGLSMEDALVLFASLMTQKGGGGVEAFRKTAYGYNVRHNYGMEGKKTSYSSASCGTLLGLPPMIDRSDCHGCPFRFRDEGAFRALLQREQPNPLGQSFPAVRPTPADIEDIIQDCKGQHFTRACYKHFMATHPTAKRDSLFRSPYEYYCCSTEVAQTPEGGGGNTPGDKRPSGAMAPTLNEDNVRLRTS</sequence>
<dbReference type="AlphaFoldDB" id="S9VJE7"/>
<protein>
    <submittedName>
        <fullName evidence="10">DNA primase large subunit</fullName>
    </submittedName>
</protein>
<name>S9VJE7_9TRYP</name>
<dbReference type="GO" id="GO:0046872">
    <property type="term" value="F:metal ion binding"/>
    <property type="evidence" value="ECO:0007669"/>
    <property type="project" value="UniProtKB-KW"/>
</dbReference>
<dbReference type="Proteomes" id="UP000015354">
    <property type="component" value="Unassembled WGS sequence"/>
</dbReference>
<gene>
    <name evidence="10" type="ORF">STCU_05882</name>
</gene>
<dbReference type="GO" id="GO:0006270">
    <property type="term" value="P:DNA replication initiation"/>
    <property type="evidence" value="ECO:0007669"/>
    <property type="project" value="TreeGrafter"/>
</dbReference>
<evidence type="ECO:0000256" key="6">
    <source>
        <dbReference type="ARBA" id="ARBA00023004"/>
    </source>
</evidence>
<dbReference type="PANTHER" id="PTHR10537">
    <property type="entry name" value="DNA PRIMASE LARGE SUBUNIT"/>
    <property type="match status" value="1"/>
</dbReference>
<feature type="domain" description="DNA primase large subunit C-terminal" evidence="9">
    <location>
        <begin position="123"/>
        <end position="307"/>
    </location>
</feature>
<evidence type="ECO:0000256" key="2">
    <source>
        <dbReference type="ARBA" id="ARBA00022485"/>
    </source>
</evidence>
<proteinExistence type="predicted"/>
<evidence type="ECO:0000313" key="11">
    <source>
        <dbReference type="Proteomes" id="UP000015354"/>
    </source>
</evidence>
<keyword evidence="11" id="KW-1185">Reference proteome</keyword>
<dbReference type="OrthoDB" id="277441at2759"/>
<keyword evidence="7" id="KW-0411">Iron-sulfur</keyword>
<evidence type="ECO:0000256" key="4">
    <source>
        <dbReference type="ARBA" id="ARBA00022705"/>
    </source>
</evidence>
<evidence type="ECO:0000256" key="5">
    <source>
        <dbReference type="ARBA" id="ARBA00022723"/>
    </source>
</evidence>
<evidence type="ECO:0000256" key="8">
    <source>
        <dbReference type="SAM" id="MobiDB-lite"/>
    </source>
</evidence>
<dbReference type="InterPro" id="IPR058560">
    <property type="entry name" value="DNA_primase_C"/>
</dbReference>
<feature type="region of interest" description="Disordered" evidence="8">
    <location>
        <begin position="316"/>
        <end position="348"/>
    </location>
</feature>
<evidence type="ECO:0000256" key="7">
    <source>
        <dbReference type="ARBA" id="ARBA00023014"/>
    </source>
</evidence>
<keyword evidence="3" id="KW-0639">Primosome</keyword>
<keyword evidence="6" id="KW-0408">Iron</keyword>
<dbReference type="Gene3D" id="1.20.930.80">
    <property type="match status" value="1"/>
</dbReference>
<keyword evidence="2" id="KW-0004">4Fe-4S</keyword>
<evidence type="ECO:0000259" key="9">
    <source>
        <dbReference type="Pfam" id="PF04104"/>
    </source>
</evidence>
<evidence type="ECO:0000256" key="1">
    <source>
        <dbReference type="ARBA" id="ARBA00001966"/>
    </source>
</evidence>
<keyword evidence="4" id="KW-0235">DNA replication</keyword>
<dbReference type="Pfam" id="PF26466">
    <property type="entry name" value="DNA_primase_lrg_N"/>
    <property type="match status" value="1"/>
</dbReference>
<keyword evidence="5" id="KW-0479">Metal-binding</keyword>
<evidence type="ECO:0000313" key="10">
    <source>
        <dbReference type="EMBL" id="EPY27176.1"/>
    </source>
</evidence>
<dbReference type="EMBL" id="ATMH01005882">
    <property type="protein sequence ID" value="EPY27176.1"/>
    <property type="molecule type" value="Genomic_DNA"/>
</dbReference>
<accession>S9VJE7</accession>
<dbReference type="PANTHER" id="PTHR10537:SF3">
    <property type="entry name" value="DNA PRIMASE LARGE SUBUNIT"/>
    <property type="match status" value="1"/>
</dbReference>
<reference evidence="10 11" key="1">
    <citation type="journal article" date="2013" name="PLoS ONE">
        <title>Predicting the Proteins of Angomonas deanei, Strigomonas culicis and Their Respective Endosymbionts Reveals New Aspects of the Trypanosomatidae Family.</title>
        <authorList>
            <person name="Motta M.C."/>
            <person name="Martins A.C."/>
            <person name="de Souza S.S."/>
            <person name="Catta-Preta C.M."/>
            <person name="Silva R."/>
            <person name="Klein C.C."/>
            <person name="de Almeida L.G."/>
            <person name="de Lima Cunha O."/>
            <person name="Ciapina L.P."/>
            <person name="Brocchi M."/>
            <person name="Colabardini A.C."/>
            <person name="de Araujo Lima B."/>
            <person name="Machado C.R."/>
            <person name="de Almeida Soares C.M."/>
            <person name="Probst C.M."/>
            <person name="de Menezes C.B."/>
            <person name="Thompson C.E."/>
            <person name="Bartholomeu D.C."/>
            <person name="Gradia D.F."/>
            <person name="Pavoni D.P."/>
            <person name="Grisard E.C."/>
            <person name="Fantinatti-Garboggini F."/>
            <person name="Marchini F.K."/>
            <person name="Rodrigues-Luiz G.F."/>
            <person name="Wagner G."/>
            <person name="Goldman G.H."/>
            <person name="Fietto J.L."/>
            <person name="Elias M.C."/>
            <person name="Goldman M.H."/>
            <person name="Sagot M.F."/>
            <person name="Pereira M."/>
            <person name="Stoco P.H."/>
            <person name="de Mendonca-Neto R.P."/>
            <person name="Teixeira S.M."/>
            <person name="Maciel T.E."/>
            <person name="de Oliveira Mendes T.A."/>
            <person name="Urmenyi T.P."/>
            <person name="de Souza W."/>
            <person name="Schenkman S."/>
            <person name="de Vasconcelos A.T."/>
        </authorList>
    </citation>
    <scope>NUCLEOTIDE SEQUENCE [LARGE SCALE GENOMIC DNA]</scope>
</reference>
<comment type="cofactor">
    <cofactor evidence="1">
        <name>[4Fe-4S] cluster</name>
        <dbReference type="ChEBI" id="CHEBI:49883"/>
    </cofactor>
</comment>
<dbReference type="GO" id="GO:0051539">
    <property type="term" value="F:4 iron, 4 sulfur cluster binding"/>
    <property type="evidence" value="ECO:0007669"/>
    <property type="project" value="UniProtKB-KW"/>
</dbReference>